<feature type="non-terminal residue" evidence="2">
    <location>
        <position position="1"/>
    </location>
</feature>
<evidence type="ECO:0000259" key="1">
    <source>
        <dbReference type="PROSITE" id="PS51688"/>
    </source>
</evidence>
<dbReference type="InterPro" id="IPR036388">
    <property type="entry name" value="WH-like_DNA-bd_sf"/>
</dbReference>
<organism evidence="2">
    <name type="scientific">hydrothermal vent metagenome</name>
    <dbReference type="NCBI Taxonomy" id="652676"/>
    <lineage>
        <taxon>unclassified sequences</taxon>
        <taxon>metagenomes</taxon>
        <taxon>ecological metagenomes</taxon>
    </lineage>
</organism>
<dbReference type="InterPro" id="IPR030392">
    <property type="entry name" value="S74_ICA"/>
</dbReference>
<dbReference type="AlphaFoldDB" id="A0A3B0WY91"/>
<reference evidence="2" key="1">
    <citation type="submission" date="2018-06" db="EMBL/GenBank/DDBJ databases">
        <authorList>
            <person name="Zhirakovskaya E."/>
        </authorList>
    </citation>
    <scope>NUCLEOTIDE SEQUENCE</scope>
</reference>
<gene>
    <name evidence="2" type="ORF">MNBD_GAMMA03-1311</name>
</gene>
<dbReference type="PROSITE" id="PS51688">
    <property type="entry name" value="ICA"/>
    <property type="match status" value="1"/>
</dbReference>
<name>A0A3B0WY91_9ZZZZ</name>
<dbReference type="Gene3D" id="1.10.10.10">
    <property type="entry name" value="Winged helix-like DNA-binding domain superfamily/Winged helix DNA-binding domain"/>
    <property type="match status" value="1"/>
</dbReference>
<sequence>ADHSFNYQGELVDSGSPANDVYDFQVQMVDGNSQDVGTVSEHIGVTVTNGLFNLDVELGGIDYFDGYENYYFEVSVRKTSVGGAYTALSPVQALQAVPLATNLVNGSATANQVLTFNGFQWQPMDPAGGSSPWTENSANVSYDGTVGIGATTIANVDLFINSDTGRSPLLARINNIPKLSVNANGGTTLGFVFAAPPVNGLLVQGVSDFRNNVLIDGNVGIGTVNPPAADLQIDATIDGDVMRVRVAGTTKFYLDDNGGAGVGSWVTPPVNGLQVSGRTRLTDTTDATLAGGSGVLVIGAAAGKNIVMDGNEIMARDNGVASTLFVGASGSTGTHVNGTTGSGLLAIGASTSSIQIDGDDIQRKVNGAANTLFLNFYGGNVRIGSAGATTTILGTVSTPSDKRLKEDIIDLPYGLAEIMMLKPKAYNWIGVDNANKSFGLIAQDVSDVMQELVHELDNDREEKEGKSIDKTLSLSYTEMIPVLINAIQEQQLIIEEQDRKINQLIKASKKFIQ</sequence>
<feature type="domain" description="Peptidase S74" evidence="1">
    <location>
        <begin position="400"/>
        <end position="501"/>
    </location>
</feature>
<evidence type="ECO:0000313" key="2">
    <source>
        <dbReference type="EMBL" id="VAW48574.1"/>
    </source>
</evidence>
<dbReference type="EMBL" id="UOFC01000215">
    <property type="protein sequence ID" value="VAW48574.1"/>
    <property type="molecule type" value="Genomic_DNA"/>
</dbReference>
<dbReference type="Pfam" id="PF13884">
    <property type="entry name" value="Peptidase_S74"/>
    <property type="match status" value="1"/>
</dbReference>
<proteinExistence type="predicted"/>
<accession>A0A3B0WY91</accession>
<protein>
    <recommendedName>
        <fullName evidence="1">Peptidase S74 domain-containing protein</fullName>
    </recommendedName>
</protein>